<dbReference type="OrthoDB" id="3816007at2759"/>
<protein>
    <submittedName>
        <fullName evidence="1">Uncharacterized protein</fullName>
    </submittedName>
</protein>
<name>A0A9W7SXN2_9PEZI</name>
<evidence type="ECO:0000313" key="1">
    <source>
        <dbReference type="EMBL" id="KAH9839659.1"/>
    </source>
</evidence>
<sequence>MEQSPLNRLSPELRNKIYELTFAAASPLDLSACLRGKGSFQHPLAQVCSQSRSESLQLFYNSTDFELDNKHEIATSELVYFEEIPEAIQVDAALWLLSFEPAHADLIRSIGVRSRDKITSTSRYLGYVAEDAQKGQLVGTGERMVGNYHIVCSNGSGTLVKAYRKLILNLVAHLVNVTAEDKINPLLASPKESSGRASLQRRLCGLLVVKDCDSVEDLGGVMAKNDKLTSNHTATVKSIAV</sequence>
<keyword evidence="2" id="KW-1185">Reference proteome</keyword>
<proteinExistence type="predicted"/>
<organism evidence="1 2">
    <name type="scientific">Teratosphaeria destructans</name>
    <dbReference type="NCBI Taxonomy" id="418781"/>
    <lineage>
        <taxon>Eukaryota</taxon>
        <taxon>Fungi</taxon>
        <taxon>Dikarya</taxon>
        <taxon>Ascomycota</taxon>
        <taxon>Pezizomycotina</taxon>
        <taxon>Dothideomycetes</taxon>
        <taxon>Dothideomycetidae</taxon>
        <taxon>Mycosphaerellales</taxon>
        <taxon>Teratosphaeriaceae</taxon>
        <taxon>Teratosphaeria</taxon>
    </lineage>
</organism>
<gene>
    <name evidence="1" type="ORF">Tdes44962_MAKER08002</name>
</gene>
<comment type="caution">
    <text evidence="1">The sequence shown here is derived from an EMBL/GenBank/DDBJ whole genome shotgun (WGS) entry which is preliminary data.</text>
</comment>
<dbReference type="AlphaFoldDB" id="A0A9W7SXN2"/>
<evidence type="ECO:0000313" key="2">
    <source>
        <dbReference type="Proteomes" id="UP001138500"/>
    </source>
</evidence>
<dbReference type="Proteomes" id="UP001138500">
    <property type="component" value="Unassembled WGS sequence"/>
</dbReference>
<dbReference type="EMBL" id="RIBY02000602">
    <property type="protein sequence ID" value="KAH9839659.1"/>
    <property type="molecule type" value="Genomic_DNA"/>
</dbReference>
<reference evidence="1 2" key="1">
    <citation type="journal article" date="2018" name="IMA Fungus">
        <title>IMA Genome-F 10: Nine draft genome sequences of Claviceps purpurea s.lat., including C. arundinis, C. humidiphila, and C. cf. spartinae, pseudomolecules for the pitch canker pathogen Fusarium circinatum, draft genome of Davidsoniella eucalypti, Grosmannia galeiformis, Quambalaria eucalypti, and Teratosphaeria destructans.</title>
        <authorList>
            <person name="Wingfield B.D."/>
            <person name="Liu M."/>
            <person name="Nguyen H.D."/>
            <person name="Lane F.A."/>
            <person name="Morgan S.W."/>
            <person name="De Vos L."/>
            <person name="Wilken P.M."/>
            <person name="Duong T.A."/>
            <person name="Aylward J."/>
            <person name="Coetzee M.P."/>
            <person name="Dadej K."/>
            <person name="De Beer Z.W."/>
            <person name="Findlay W."/>
            <person name="Havenga M."/>
            <person name="Kolarik M."/>
            <person name="Menzies J.G."/>
            <person name="Naidoo K."/>
            <person name="Pochopski O."/>
            <person name="Shoukouhi P."/>
            <person name="Santana Q.C."/>
            <person name="Seifert K.A."/>
            <person name="Soal N."/>
            <person name="Steenkamp E.T."/>
            <person name="Tatham C.T."/>
            <person name="van der Nest M.A."/>
            <person name="Wingfield M.J."/>
        </authorList>
    </citation>
    <scope>NUCLEOTIDE SEQUENCE [LARGE SCALE GENOMIC DNA]</scope>
    <source>
        <strain evidence="1">CMW44962</strain>
    </source>
</reference>
<accession>A0A9W7SXN2</accession>
<reference evidence="1 2" key="2">
    <citation type="journal article" date="2021" name="Curr. Genet.">
        <title>Genetic response to nitrogen starvation in the aggressive Eucalyptus foliar pathogen Teratosphaeria destructans.</title>
        <authorList>
            <person name="Havenga M."/>
            <person name="Wingfield B.D."/>
            <person name="Wingfield M.J."/>
            <person name="Dreyer L.L."/>
            <person name="Roets F."/>
            <person name="Aylward J."/>
        </authorList>
    </citation>
    <scope>NUCLEOTIDE SEQUENCE [LARGE SCALE GENOMIC DNA]</scope>
    <source>
        <strain evidence="1">CMW44962</strain>
    </source>
</reference>